<evidence type="ECO:0000313" key="2">
    <source>
        <dbReference type="Proteomes" id="UP000183339"/>
    </source>
</evidence>
<organism evidence="1 2">
    <name type="scientific">Nitrosospira multiformis</name>
    <dbReference type="NCBI Taxonomy" id="1231"/>
    <lineage>
        <taxon>Bacteria</taxon>
        <taxon>Pseudomonadati</taxon>
        <taxon>Pseudomonadota</taxon>
        <taxon>Betaproteobacteria</taxon>
        <taxon>Nitrosomonadales</taxon>
        <taxon>Nitrosomonadaceae</taxon>
        <taxon>Nitrosospira</taxon>
    </lineage>
</organism>
<name>A0A1I0A6S7_9PROT</name>
<evidence type="ECO:0000313" key="1">
    <source>
        <dbReference type="EMBL" id="SES89685.1"/>
    </source>
</evidence>
<accession>A0A1I0A6S7</accession>
<dbReference type="AlphaFoldDB" id="A0A1I0A6S7"/>
<dbReference type="EMBL" id="FOHI01000002">
    <property type="protein sequence ID" value="SES89685.1"/>
    <property type="molecule type" value="Genomic_DNA"/>
</dbReference>
<gene>
    <name evidence="1" type="ORF">SAMN05216412_102125</name>
</gene>
<sequence length="69" mass="7655">MFKKWSDTSCVCEVGPLVCILELSASRQYSALATNHRCNSLMTGLLLVKETISSINHTCWKMKTDATST</sequence>
<reference evidence="1 2" key="1">
    <citation type="submission" date="2016-10" db="EMBL/GenBank/DDBJ databases">
        <authorList>
            <person name="de Groot N.N."/>
        </authorList>
    </citation>
    <scope>NUCLEOTIDE SEQUENCE [LARGE SCALE GENOMIC DNA]</scope>
    <source>
        <strain evidence="1 2">Nl7</strain>
    </source>
</reference>
<protein>
    <submittedName>
        <fullName evidence="1">Uncharacterized protein</fullName>
    </submittedName>
</protein>
<proteinExistence type="predicted"/>
<dbReference type="Proteomes" id="UP000183339">
    <property type="component" value="Unassembled WGS sequence"/>
</dbReference>